<accession>A0A4R5LRA9</accession>
<evidence type="ECO:0000313" key="2">
    <source>
        <dbReference type="EMBL" id="TDG13403.1"/>
    </source>
</evidence>
<evidence type="ECO:0000256" key="1">
    <source>
        <dbReference type="SAM" id="Phobius"/>
    </source>
</evidence>
<dbReference type="Proteomes" id="UP000295554">
    <property type="component" value="Unassembled WGS sequence"/>
</dbReference>
<organism evidence="2 3">
    <name type="scientific">Seongchinamella unica</name>
    <dbReference type="NCBI Taxonomy" id="2547392"/>
    <lineage>
        <taxon>Bacteria</taxon>
        <taxon>Pseudomonadati</taxon>
        <taxon>Pseudomonadota</taxon>
        <taxon>Gammaproteobacteria</taxon>
        <taxon>Cellvibrionales</taxon>
        <taxon>Halieaceae</taxon>
        <taxon>Seongchinamella</taxon>
    </lineage>
</organism>
<feature type="transmembrane region" description="Helical" evidence="1">
    <location>
        <begin position="81"/>
        <end position="97"/>
    </location>
</feature>
<feature type="transmembrane region" description="Helical" evidence="1">
    <location>
        <begin position="12"/>
        <end position="29"/>
    </location>
</feature>
<feature type="transmembrane region" description="Helical" evidence="1">
    <location>
        <begin position="103"/>
        <end position="127"/>
    </location>
</feature>
<evidence type="ECO:0000313" key="3">
    <source>
        <dbReference type="Proteomes" id="UP000295554"/>
    </source>
</evidence>
<keyword evidence="1" id="KW-1133">Transmembrane helix</keyword>
<dbReference type="EMBL" id="SMSE01000002">
    <property type="protein sequence ID" value="TDG13403.1"/>
    <property type="molecule type" value="Genomic_DNA"/>
</dbReference>
<keyword evidence="1" id="KW-0812">Transmembrane</keyword>
<feature type="transmembrane region" description="Helical" evidence="1">
    <location>
        <begin position="139"/>
        <end position="159"/>
    </location>
</feature>
<dbReference type="AlphaFoldDB" id="A0A4R5LRA9"/>
<gene>
    <name evidence="2" type="ORF">E2F43_07625</name>
</gene>
<sequence length="203" mass="23080">MPRLDISRIEDRFPTIYITLISVLLAVGLEDVISQVRTVESNELFNWVIAIYVSGTTLAAWTGYSFIAITQVRRPRLFDSVNVFALAIGIFIINSSVGKAHHWFFFATSLYMFLAAYAVVYNISMLAEVMPFDMQFRDWAPCLWGTLFYSPPAALAGWLSYKGFIAESTEILLALVVMTQPPLWALSFYKMWKTAMNRARESS</sequence>
<keyword evidence="3" id="KW-1185">Reference proteome</keyword>
<protein>
    <submittedName>
        <fullName evidence="2">Uncharacterized protein</fullName>
    </submittedName>
</protein>
<dbReference type="RefSeq" id="WP_133211341.1">
    <property type="nucleotide sequence ID" value="NZ_SMSE01000002.1"/>
</dbReference>
<proteinExistence type="predicted"/>
<keyword evidence="1" id="KW-0472">Membrane</keyword>
<comment type="caution">
    <text evidence="2">The sequence shown here is derived from an EMBL/GenBank/DDBJ whole genome shotgun (WGS) entry which is preliminary data.</text>
</comment>
<feature type="transmembrane region" description="Helical" evidence="1">
    <location>
        <begin position="171"/>
        <end position="192"/>
    </location>
</feature>
<reference evidence="2 3" key="1">
    <citation type="submission" date="2019-03" db="EMBL/GenBank/DDBJ databases">
        <title>Seongchinamella monodicae gen. nov., sp. nov., a novel member of the Gammaproteobacteria isolated from a tidal mudflat of beach.</title>
        <authorList>
            <person name="Yang H.G."/>
            <person name="Kang J.W."/>
            <person name="Lee S.D."/>
        </authorList>
    </citation>
    <scope>NUCLEOTIDE SEQUENCE [LARGE SCALE GENOMIC DNA]</scope>
    <source>
        <strain evidence="2 3">GH4-78</strain>
    </source>
</reference>
<dbReference type="OrthoDB" id="9820801at2"/>
<name>A0A4R5LRA9_9GAMM</name>
<feature type="transmembrane region" description="Helical" evidence="1">
    <location>
        <begin position="49"/>
        <end position="69"/>
    </location>
</feature>